<evidence type="ECO:0000313" key="2">
    <source>
        <dbReference type="Proteomes" id="UP001597283"/>
    </source>
</evidence>
<comment type="caution">
    <text evidence="1">The sequence shown here is derived from an EMBL/GenBank/DDBJ whole genome shotgun (WGS) entry which is preliminary data.</text>
</comment>
<sequence length="44" mass="4723">MSIIRGAMVLAIRRGGASISVDDLRDAVGAYALRVSFLDRNPFA</sequence>
<accession>A0ABW4NFK0</accession>
<evidence type="ECO:0000313" key="1">
    <source>
        <dbReference type="EMBL" id="MFD1787565.1"/>
    </source>
</evidence>
<name>A0ABW4NFK0_9SPHN</name>
<organism evidence="1 2">
    <name type="scientific">Sphingomonas floccifaciens</name>
    <dbReference type="NCBI Taxonomy" id="1844115"/>
    <lineage>
        <taxon>Bacteria</taxon>
        <taxon>Pseudomonadati</taxon>
        <taxon>Pseudomonadota</taxon>
        <taxon>Alphaproteobacteria</taxon>
        <taxon>Sphingomonadales</taxon>
        <taxon>Sphingomonadaceae</taxon>
        <taxon>Sphingomonas</taxon>
    </lineage>
</organism>
<proteinExistence type="predicted"/>
<dbReference type="Proteomes" id="UP001597283">
    <property type="component" value="Unassembled WGS sequence"/>
</dbReference>
<dbReference type="EMBL" id="JBHUFC010000003">
    <property type="protein sequence ID" value="MFD1787565.1"/>
    <property type="molecule type" value="Genomic_DNA"/>
</dbReference>
<protein>
    <submittedName>
        <fullName evidence="1">Uncharacterized protein</fullName>
    </submittedName>
</protein>
<keyword evidence="2" id="KW-1185">Reference proteome</keyword>
<reference evidence="2" key="1">
    <citation type="journal article" date="2019" name="Int. J. Syst. Evol. Microbiol.">
        <title>The Global Catalogue of Microorganisms (GCM) 10K type strain sequencing project: providing services to taxonomists for standard genome sequencing and annotation.</title>
        <authorList>
            <consortium name="The Broad Institute Genomics Platform"/>
            <consortium name="The Broad Institute Genome Sequencing Center for Infectious Disease"/>
            <person name="Wu L."/>
            <person name="Ma J."/>
        </authorList>
    </citation>
    <scope>NUCLEOTIDE SEQUENCE [LARGE SCALE GENOMIC DNA]</scope>
    <source>
        <strain evidence="2">Q85</strain>
    </source>
</reference>
<dbReference type="RefSeq" id="WP_380939936.1">
    <property type="nucleotide sequence ID" value="NZ_JBHUFC010000003.1"/>
</dbReference>
<gene>
    <name evidence="1" type="ORF">ACFSC3_08275</name>
</gene>